<keyword evidence="2" id="KW-1185">Reference proteome</keyword>
<accession>A0AAD7ZDM2</accession>
<comment type="caution">
    <text evidence="1">The sequence shown here is derived from an EMBL/GenBank/DDBJ whole genome shotgun (WGS) entry which is preliminary data.</text>
</comment>
<dbReference type="AlphaFoldDB" id="A0AAD7ZDM2"/>
<gene>
    <name evidence="1" type="ORF">L9F63_005170</name>
</gene>
<dbReference type="EMBL" id="JASPKZ010008867">
    <property type="protein sequence ID" value="KAJ9578613.1"/>
    <property type="molecule type" value="Genomic_DNA"/>
</dbReference>
<organism evidence="1 2">
    <name type="scientific">Diploptera punctata</name>
    <name type="common">Pacific beetle cockroach</name>
    <dbReference type="NCBI Taxonomy" id="6984"/>
    <lineage>
        <taxon>Eukaryota</taxon>
        <taxon>Metazoa</taxon>
        <taxon>Ecdysozoa</taxon>
        <taxon>Arthropoda</taxon>
        <taxon>Hexapoda</taxon>
        <taxon>Insecta</taxon>
        <taxon>Pterygota</taxon>
        <taxon>Neoptera</taxon>
        <taxon>Polyneoptera</taxon>
        <taxon>Dictyoptera</taxon>
        <taxon>Blattodea</taxon>
        <taxon>Blaberoidea</taxon>
        <taxon>Blaberidae</taxon>
        <taxon>Diplopterinae</taxon>
        <taxon>Diploptera</taxon>
    </lineage>
</organism>
<reference evidence="1" key="1">
    <citation type="journal article" date="2023" name="IScience">
        <title>Live-bearing cockroach genome reveals convergent evolutionary mechanisms linked to viviparity in insects and beyond.</title>
        <authorList>
            <person name="Fouks B."/>
            <person name="Harrison M.C."/>
            <person name="Mikhailova A.A."/>
            <person name="Marchal E."/>
            <person name="English S."/>
            <person name="Carruthers M."/>
            <person name="Jennings E.C."/>
            <person name="Chiamaka E.L."/>
            <person name="Frigard R.A."/>
            <person name="Pippel M."/>
            <person name="Attardo G.M."/>
            <person name="Benoit J.B."/>
            <person name="Bornberg-Bauer E."/>
            <person name="Tobe S.S."/>
        </authorList>
    </citation>
    <scope>NUCLEOTIDE SEQUENCE</scope>
    <source>
        <strain evidence="1">Stay&amp;Tobe</strain>
    </source>
</reference>
<reference evidence="1" key="2">
    <citation type="submission" date="2023-05" db="EMBL/GenBank/DDBJ databases">
        <authorList>
            <person name="Fouks B."/>
        </authorList>
    </citation>
    <scope>NUCLEOTIDE SEQUENCE</scope>
    <source>
        <strain evidence="1">Stay&amp;Tobe</strain>
        <tissue evidence="1">Testes</tissue>
    </source>
</reference>
<feature type="non-terminal residue" evidence="1">
    <location>
        <position position="54"/>
    </location>
</feature>
<protein>
    <submittedName>
        <fullName evidence="1">Uncharacterized protein</fullName>
    </submittedName>
</protein>
<dbReference type="Proteomes" id="UP001233999">
    <property type="component" value="Unassembled WGS sequence"/>
</dbReference>
<evidence type="ECO:0000313" key="1">
    <source>
        <dbReference type="EMBL" id="KAJ9578613.1"/>
    </source>
</evidence>
<name>A0AAD7ZDM2_DIPPU</name>
<feature type="non-terminal residue" evidence="1">
    <location>
        <position position="1"/>
    </location>
</feature>
<sequence length="54" mass="6411">MFNHICFYGIDLAYLQPCGKKLQYCKIHHSHLQLKMGMMYFAICSSVLKKHRCM</sequence>
<evidence type="ECO:0000313" key="2">
    <source>
        <dbReference type="Proteomes" id="UP001233999"/>
    </source>
</evidence>
<proteinExistence type="predicted"/>